<sequence length="595" mass="62722">ADFKPVSMGRRQSLALALIASAAIAAAASGLASLLYDWRRRSVRAADLSLRRQRRRADLAEAKARFVESVKAATERAGLSPAEEAEILALPTAELVGRLQARTLDHRRVLLAYQRRAIDVDSRTNCAVEFLAPDWAGVDLDGPLAGLPVSLKDNFCLAGRDSCVGCSALIGRPAEADCSPVAALKALGGVPFVRTAVPQSMMSVLSSNPIDGTVRHPSAPGRSPGGSSSGEAALVAGSGSPLGLGTDLGGSIRLPAAWCGCVGFKPTNGRLTSQGFGAAAAGAQRLVPGTWGPLAHDVGGVALLMSAMCSARPGHQYRLDPELPPLDWAGDDCDGQRPLVIGYFVDESPHLFDALPCMRRAVQLAKSALESRGHRLVAWRLPDAPYFELYLRCVFSDGGRRLVDLLDGDELSPAVRHSLDTARTPRWLRRARARAAAASGRREAAVWLEASLGADADGGGVWHLAQRLADARRQFCFAWRQAGLDGLICPAGACPAVHLAPTSGSFTGALSYFNLFNTLNCPAGTVPVTRVTAEDLAEAAAAYPAGKSAWHRSVAAMHDASSDGLPVSVQCAALPWRDEACLRLMAELEAAVARQ</sequence>
<feature type="active site" description="Charge relay system" evidence="3">
    <location>
        <position position="227"/>
    </location>
</feature>
<name>A0A1I8G775_9PLAT</name>
<dbReference type="GO" id="GO:0009062">
    <property type="term" value="P:fatty acid catabolic process"/>
    <property type="evidence" value="ECO:0007669"/>
    <property type="project" value="TreeGrafter"/>
</dbReference>
<dbReference type="InterPro" id="IPR036928">
    <property type="entry name" value="AS_sf"/>
</dbReference>
<dbReference type="PROSITE" id="PS00571">
    <property type="entry name" value="AMIDASES"/>
    <property type="match status" value="1"/>
</dbReference>
<accession>A0A1I8G775</accession>
<protein>
    <submittedName>
        <fullName evidence="7">Amidase domain-containing protein</fullName>
    </submittedName>
</protein>
<evidence type="ECO:0000256" key="3">
    <source>
        <dbReference type="PIRSR" id="PIRSR001221-1"/>
    </source>
</evidence>
<evidence type="ECO:0000313" key="6">
    <source>
        <dbReference type="Proteomes" id="UP000095280"/>
    </source>
</evidence>
<evidence type="ECO:0000256" key="1">
    <source>
        <dbReference type="ARBA" id="ARBA00009199"/>
    </source>
</evidence>
<organism evidence="6 7">
    <name type="scientific">Macrostomum lignano</name>
    <dbReference type="NCBI Taxonomy" id="282301"/>
    <lineage>
        <taxon>Eukaryota</taxon>
        <taxon>Metazoa</taxon>
        <taxon>Spiralia</taxon>
        <taxon>Lophotrochozoa</taxon>
        <taxon>Platyhelminthes</taxon>
        <taxon>Rhabditophora</taxon>
        <taxon>Macrostomorpha</taxon>
        <taxon>Macrostomida</taxon>
        <taxon>Macrostomidae</taxon>
        <taxon>Macrostomum</taxon>
    </lineage>
</organism>
<dbReference type="WBParaSite" id="maker-uti_cns_0001080-snap-gene-1.10-mRNA-1">
    <property type="protein sequence ID" value="maker-uti_cns_0001080-snap-gene-1.10-mRNA-1"/>
    <property type="gene ID" value="maker-uti_cns_0001080-snap-gene-1.10"/>
</dbReference>
<proteinExistence type="inferred from homology"/>
<dbReference type="Gene3D" id="3.90.1300.10">
    <property type="entry name" value="Amidase signature (AS) domain"/>
    <property type="match status" value="1"/>
</dbReference>
<evidence type="ECO:0000256" key="4">
    <source>
        <dbReference type="SAM" id="MobiDB-lite"/>
    </source>
</evidence>
<dbReference type="Pfam" id="PF01425">
    <property type="entry name" value="Amidase"/>
    <property type="match status" value="1"/>
</dbReference>
<dbReference type="GO" id="GO:0017064">
    <property type="term" value="F:fatty acid amide hydrolase activity"/>
    <property type="evidence" value="ECO:0007669"/>
    <property type="project" value="TreeGrafter"/>
</dbReference>
<feature type="active site" description="Charge relay system" evidence="3">
    <location>
        <position position="152"/>
    </location>
</feature>
<dbReference type="Proteomes" id="UP000095280">
    <property type="component" value="Unplaced"/>
</dbReference>
<keyword evidence="6" id="KW-1185">Reference proteome</keyword>
<evidence type="ECO:0000313" key="7">
    <source>
        <dbReference type="WBParaSite" id="maker-uti_cns_0001080-snap-gene-1.10-mRNA-1"/>
    </source>
</evidence>
<dbReference type="SUPFAM" id="SSF75304">
    <property type="entry name" value="Amidase signature (AS) enzymes"/>
    <property type="match status" value="1"/>
</dbReference>
<dbReference type="PANTHER" id="PTHR45847">
    <property type="entry name" value="FATTY ACID AMIDE HYDROLASE"/>
    <property type="match status" value="1"/>
</dbReference>
<dbReference type="InterPro" id="IPR052096">
    <property type="entry name" value="Endocannabinoid_amidase"/>
</dbReference>
<feature type="domain" description="Amidase" evidence="5">
    <location>
        <begin position="109"/>
        <end position="582"/>
    </location>
</feature>
<feature type="active site" description="Acyl-ester intermediate" evidence="3">
    <location>
        <position position="251"/>
    </location>
</feature>
<reference evidence="7" key="1">
    <citation type="submission" date="2016-11" db="UniProtKB">
        <authorList>
            <consortium name="WormBaseParasite"/>
        </authorList>
    </citation>
    <scope>IDENTIFICATION</scope>
</reference>
<dbReference type="InterPro" id="IPR020556">
    <property type="entry name" value="Amidase_CS"/>
</dbReference>
<keyword evidence="2" id="KW-0378">Hydrolase</keyword>
<dbReference type="GO" id="GO:0004040">
    <property type="term" value="F:amidase activity"/>
    <property type="evidence" value="ECO:0007669"/>
    <property type="project" value="TreeGrafter"/>
</dbReference>
<evidence type="ECO:0000259" key="5">
    <source>
        <dbReference type="Pfam" id="PF01425"/>
    </source>
</evidence>
<dbReference type="PIRSF" id="PIRSF001221">
    <property type="entry name" value="Amidase_fungi"/>
    <property type="match status" value="1"/>
</dbReference>
<comment type="similarity">
    <text evidence="1">Belongs to the amidase family.</text>
</comment>
<dbReference type="AlphaFoldDB" id="A0A1I8G775"/>
<evidence type="ECO:0000256" key="2">
    <source>
        <dbReference type="ARBA" id="ARBA00022801"/>
    </source>
</evidence>
<dbReference type="InterPro" id="IPR023631">
    <property type="entry name" value="Amidase_dom"/>
</dbReference>
<feature type="region of interest" description="Disordered" evidence="4">
    <location>
        <begin position="208"/>
        <end position="232"/>
    </location>
</feature>
<dbReference type="PANTHER" id="PTHR45847:SF6">
    <property type="entry name" value="FATTY ACID AMIDE HYDROLASE"/>
    <property type="match status" value="1"/>
</dbReference>